<evidence type="ECO:0000259" key="5">
    <source>
        <dbReference type="Pfam" id="PF24466"/>
    </source>
</evidence>
<feature type="domain" description="DUF7578" evidence="5">
    <location>
        <begin position="101"/>
        <end position="163"/>
    </location>
</feature>
<name>Q4DWU4_TRYCC</name>
<sequence>MALLFWLRVISVIIFFCYSSLVCWLVFSFNSIQPRKQGETMSGNQASAVPQGDDQRRARPESENVTDQPAATHIRVEEARRTQWTMSSTVRDILMEGSTSRTNMKLNDFLRSNLGGTAAVGEDHNVTMQAFVQEPDAYIQDQQLLGRIFNLPEYQELERELEEKKILLEASYKLHHGGVHFLEQWRGYQGKATLTPLVCEKLNGVFAQVQRKEKREANERAMLEAAKVPEAVMLEGCYESVYNASWHHVVEVPGGEGTAMEVKEGKPEQSWTYNEVGDTPEKDDGVEQSDEAPHVLMVLTSEKGWPYSWERGVSEIIPDCYVNCEVERVWQIVIGDLTEWFSIHGGNNPSPKRRVLMGTPGIGKSMAAGSYLLYQLLHYDAEKLPMVAYVITDRKFLFDKITRTVKKYSAASSIVDILDGLSDRGVKGYIIYDVSMKSDKPSTGLPCKGWGMIVVTSPNTKNYYHWTKIAEPEKIIINCPEENDVKAMCIWMKHNRRLPEEETEEEADYWKKVKERMDEVGPILRFIFNEKKCKDRFNECEGAVNSITGSMLQYYTGIGTGKSCESNHVSHKLVKVVRVRKDNIESHLNILISPHFERETLAKMKKEMRRMDFTYLVLSIWDYVIPQILEDEALDAFLNEDFLRAIRTKIEELKLTGRPGSHTCALKVHSNKSFTRKEVLPENPSKRIAIEYWVLYRPAAKNFPLVDGFFFVDSKPKIMVGLQITTAREHHTIPSTVELFTERMAAYFKGWKTLSRNLLWEIAYVQHKDNKPLDDWQRCGPADPTNLNDAEKIIAEFWKKKVYQYRVGVSADDIKPTASSVENDQQDTSTN</sequence>
<dbReference type="Pfam" id="PF07999">
    <property type="entry name" value="RHSP"/>
    <property type="match status" value="1"/>
</dbReference>
<keyword evidence="7" id="KW-1185">Reference proteome</keyword>
<dbReference type="OMA" id="CEEYIND"/>
<feature type="region of interest" description="Disordered" evidence="1">
    <location>
        <begin position="264"/>
        <end position="288"/>
    </location>
</feature>
<feature type="transmembrane region" description="Helical" evidence="2">
    <location>
        <begin position="6"/>
        <end position="27"/>
    </location>
</feature>
<dbReference type="InterPro" id="IPR046835">
    <property type="entry name" value="RHS_N"/>
</dbReference>
<dbReference type="STRING" id="353153.Q4DWU4"/>
<dbReference type="InterPro" id="IPR046836">
    <property type="entry name" value="RHS_C"/>
</dbReference>
<feature type="compositionally biased region" description="Polar residues" evidence="1">
    <location>
        <begin position="37"/>
        <end position="48"/>
    </location>
</feature>
<evidence type="ECO:0000259" key="3">
    <source>
        <dbReference type="Pfam" id="PF07999"/>
    </source>
</evidence>
<evidence type="ECO:0000313" key="7">
    <source>
        <dbReference type="Proteomes" id="UP000002296"/>
    </source>
</evidence>
<evidence type="ECO:0000259" key="4">
    <source>
        <dbReference type="Pfam" id="PF20445"/>
    </source>
</evidence>
<dbReference type="GeneID" id="3551174"/>
<protein>
    <submittedName>
        <fullName evidence="6">Retrotransposon hot spot (RHS) protein, putative</fullName>
    </submittedName>
</protein>
<dbReference type="EMBL" id="AAHK01000121">
    <property type="protein sequence ID" value="EAN97002.1"/>
    <property type="molecule type" value="Genomic_DNA"/>
</dbReference>
<dbReference type="Pfam" id="PF20445">
    <property type="entry name" value="RHS_N"/>
    <property type="match status" value="1"/>
</dbReference>
<dbReference type="eggNOG" id="ENOG502SGFM">
    <property type="taxonomic scope" value="Eukaryota"/>
</dbReference>
<keyword evidence="2" id="KW-0472">Membrane</keyword>
<dbReference type="InParanoid" id="Q4DWU4"/>
<comment type="caution">
    <text evidence="6">The sequence shown here is derived from an EMBL/GenBank/DDBJ whole genome shotgun (WGS) entry which is preliminary data.</text>
</comment>
<dbReference type="Proteomes" id="UP000002296">
    <property type="component" value="Unassembled WGS sequence"/>
</dbReference>
<reference evidence="6 7" key="1">
    <citation type="journal article" date="2005" name="Science">
        <title>The genome sequence of Trypanosoma cruzi, etiologic agent of Chagas disease.</title>
        <authorList>
            <person name="El-Sayed N.M."/>
            <person name="Myler P.J."/>
            <person name="Bartholomeu D.C."/>
            <person name="Nilsson D."/>
            <person name="Aggarwal G."/>
            <person name="Tran A.N."/>
            <person name="Ghedin E."/>
            <person name="Worthey E.A."/>
            <person name="Delcher A.L."/>
            <person name="Blandin G."/>
            <person name="Westenberger S.J."/>
            <person name="Caler E."/>
            <person name="Cerqueira G.C."/>
            <person name="Branche C."/>
            <person name="Haas B."/>
            <person name="Anupama A."/>
            <person name="Arner E."/>
            <person name="Aslund L."/>
            <person name="Attipoe P."/>
            <person name="Bontempi E."/>
            <person name="Bringaud F."/>
            <person name="Burton P."/>
            <person name="Cadag E."/>
            <person name="Campbell D.A."/>
            <person name="Carrington M."/>
            <person name="Crabtree J."/>
            <person name="Darban H."/>
            <person name="da Silveira J.F."/>
            <person name="de Jong P."/>
            <person name="Edwards K."/>
            <person name="Englund P.T."/>
            <person name="Fazelina G."/>
            <person name="Feldblyum T."/>
            <person name="Ferella M."/>
            <person name="Frasch A.C."/>
            <person name="Gull K."/>
            <person name="Horn D."/>
            <person name="Hou L."/>
            <person name="Huang Y."/>
            <person name="Kindlund E."/>
            <person name="Klingbeil M."/>
            <person name="Kluge S."/>
            <person name="Koo H."/>
            <person name="Lacerda D."/>
            <person name="Levin M.J."/>
            <person name="Lorenzi H."/>
            <person name="Louie T."/>
            <person name="Machado C.R."/>
            <person name="McCulloch R."/>
            <person name="McKenna A."/>
            <person name="Mizuno Y."/>
            <person name="Mottram J.C."/>
            <person name="Nelson S."/>
            <person name="Ochaya S."/>
            <person name="Osoegawa K."/>
            <person name="Pai G."/>
            <person name="Parsons M."/>
            <person name="Pentony M."/>
            <person name="Pettersson U."/>
            <person name="Pop M."/>
            <person name="Ramirez J.L."/>
            <person name="Rinta J."/>
            <person name="Robertson L."/>
            <person name="Salzberg S.L."/>
            <person name="Sanchez D.O."/>
            <person name="Seyler A."/>
            <person name="Sharma R."/>
            <person name="Shetty J."/>
            <person name="Simpson A.J."/>
            <person name="Sisk E."/>
            <person name="Tammi M.T."/>
            <person name="Tarleton R."/>
            <person name="Teixeira S."/>
            <person name="Van Aken S."/>
            <person name="Vogt C."/>
            <person name="Ward P.N."/>
            <person name="Wickstead B."/>
            <person name="Wortman J."/>
            <person name="White O."/>
            <person name="Fraser C.M."/>
            <person name="Stuart K.D."/>
            <person name="Andersson B."/>
        </authorList>
    </citation>
    <scope>NUCLEOTIDE SEQUENCE [LARGE SCALE GENOMIC DNA]</scope>
    <source>
        <strain evidence="6 7">CL Brener</strain>
    </source>
</reference>
<feature type="region of interest" description="Disordered" evidence="1">
    <location>
        <begin position="37"/>
        <end position="71"/>
    </location>
</feature>
<keyword evidence="2" id="KW-0812">Transmembrane</keyword>
<dbReference type="RefSeq" id="XP_818853.1">
    <property type="nucleotide sequence ID" value="XM_813760.1"/>
</dbReference>
<dbReference type="PANTHER" id="PTHR33129">
    <property type="entry name" value="PROTEIN KINASE DOMAIN-CONTAINING PROTEIN-RELATED"/>
    <property type="match status" value="1"/>
</dbReference>
<evidence type="ECO:0000313" key="6">
    <source>
        <dbReference type="EMBL" id="EAN97002.1"/>
    </source>
</evidence>
<dbReference type="AlphaFoldDB" id="Q4DWU4"/>
<dbReference type="PANTHER" id="PTHR33129:SF3">
    <property type="entry name" value="HOT SPOT (RHS) PROTEIN, PUTATIVE-RELATED"/>
    <property type="match status" value="1"/>
</dbReference>
<feature type="domain" description="Retrotransposon hot spot protein N-terminal" evidence="4">
    <location>
        <begin position="238"/>
        <end position="342"/>
    </location>
</feature>
<gene>
    <name evidence="6" type="ORF">Tc00.1047053510643.190</name>
</gene>
<feature type="domain" description="Retrotransposon hot spot protein,C-terminal" evidence="3">
    <location>
        <begin position="355"/>
        <end position="654"/>
    </location>
</feature>
<dbReference type="NCBIfam" id="TIGR01631">
    <property type="entry name" value="Trypano_RHS"/>
    <property type="match status" value="1"/>
</dbReference>
<dbReference type="InterPro" id="IPR056000">
    <property type="entry name" value="DUF7578"/>
</dbReference>
<dbReference type="PaxDb" id="353153-Q4DWU4"/>
<accession>Q4DWU4</accession>
<proteinExistence type="predicted"/>
<feature type="compositionally biased region" description="Basic and acidic residues" evidence="1">
    <location>
        <begin position="53"/>
        <end position="62"/>
    </location>
</feature>
<organism evidence="6 7">
    <name type="scientific">Trypanosoma cruzi (strain CL Brener)</name>
    <dbReference type="NCBI Taxonomy" id="353153"/>
    <lineage>
        <taxon>Eukaryota</taxon>
        <taxon>Discoba</taxon>
        <taxon>Euglenozoa</taxon>
        <taxon>Kinetoplastea</taxon>
        <taxon>Metakinetoplastina</taxon>
        <taxon>Trypanosomatida</taxon>
        <taxon>Trypanosomatidae</taxon>
        <taxon>Trypanosoma</taxon>
        <taxon>Schizotrypanum</taxon>
    </lineage>
</organism>
<dbReference type="Pfam" id="PF24466">
    <property type="entry name" value="DUF7578"/>
    <property type="match status" value="1"/>
</dbReference>
<dbReference type="InterPro" id="IPR052980">
    <property type="entry name" value="Crinkler_effector"/>
</dbReference>
<evidence type="ECO:0000256" key="2">
    <source>
        <dbReference type="SAM" id="Phobius"/>
    </source>
</evidence>
<dbReference type="KEGG" id="tcr:510643.190"/>
<dbReference type="InterPro" id="IPR006518">
    <property type="entry name" value="Trypano_RHS"/>
</dbReference>
<keyword evidence="2" id="KW-1133">Transmembrane helix</keyword>
<evidence type="ECO:0000256" key="1">
    <source>
        <dbReference type="SAM" id="MobiDB-lite"/>
    </source>
</evidence>